<evidence type="ECO:0000313" key="1">
    <source>
        <dbReference type="EMBL" id="CAK9888439.1"/>
    </source>
</evidence>
<dbReference type="AlphaFoldDB" id="A0A5E6QX66"/>
<name>A0A5E6QX66_PSEFL</name>
<evidence type="ECO:0000313" key="2">
    <source>
        <dbReference type="EMBL" id="VVM56785.1"/>
    </source>
</evidence>
<evidence type="ECO:0008006" key="4">
    <source>
        <dbReference type="Google" id="ProtNLM"/>
    </source>
</evidence>
<dbReference type="EMBL" id="CABVHG010000005">
    <property type="protein sequence ID" value="VVM56785.1"/>
    <property type="molecule type" value="Genomic_DNA"/>
</dbReference>
<evidence type="ECO:0000313" key="3">
    <source>
        <dbReference type="Proteomes" id="UP000326595"/>
    </source>
</evidence>
<accession>A0A5E6QX66</accession>
<dbReference type="Proteomes" id="UP000326595">
    <property type="component" value="Chromosome"/>
</dbReference>
<protein>
    <recommendedName>
        <fullName evidence="4">Lipoprotein</fullName>
    </recommendedName>
</protein>
<gene>
    <name evidence="2" type="ORF">PS652_01076</name>
    <name evidence="1" type="ORF">PS652_01265</name>
</gene>
<dbReference type="PROSITE" id="PS51257">
    <property type="entry name" value="PROKAR_LIPOPROTEIN"/>
    <property type="match status" value="1"/>
</dbReference>
<sequence length="349" mass="38556">MIPRSPLIALLLALFLALGGCGSRQKVSEPPPIPVSAATWQQIDREIIDASLAATSSVNDYARRSMRVWKERVQQYTESDFIPWFTGYWTQQWLTMKVAWYKMNSGDGSETPEKRLALYLQEQYHERVLDPVAKEIDPEAIRDRAMELYIQLLGQQLQQIAQRYRAPPEQFNLHLTRIQAIGLGPPANNNASLHQLLFSKPLEQQPAYAALVKRLHSAVRAGTQRSDIGLSSVAQQASEKLGATLAPRGIASAVAAAVGRAAGTVISLAATGIGVMTHNREQPAMIEQLRVILNVALNEEWRELMENRKTGAMAGVYYLSGEIEDSLLAAEGPEREPQPAAQVITLPAQ</sequence>
<reference evidence="1 3" key="2">
    <citation type="submission" date="2024-03" db="EMBL/GenBank/DDBJ databases">
        <authorList>
            <person name="Alaster D. Moffat"/>
            <person name="Govind Chandra"/>
            <person name="Andrew W. Truman"/>
        </authorList>
    </citation>
    <scope>NUCLEOTIDE SEQUENCE [LARGE SCALE GENOMIC DNA]</scope>
    <source>
        <strain evidence="1">PS652</strain>
    </source>
</reference>
<proteinExistence type="predicted"/>
<organism evidence="2">
    <name type="scientific">Pseudomonas fluorescens</name>
    <dbReference type="NCBI Taxonomy" id="294"/>
    <lineage>
        <taxon>Bacteria</taxon>
        <taxon>Pseudomonadati</taxon>
        <taxon>Pseudomonadota</taxon>
        <taxon>Gammaproteobacteria</taxon>
        <taxon>Pseudomonadales</taxon>
        <taxon>Pseudomonadaceae</taxon>
        <taxon>Pseudomonas</taxon>
    </lineage>
</organism>
<dbReference type="EMBL" id="OZ024668">
    <property type="protein sequence ID" value="CAK9888439.1"/>
    <property type="molecule type" value="Genomic_DNA"/>
</dbReference>
<reference evidence="2" key="1">
    <citation type="submission" date="2019-09" db="EMBL/GenBank/DDBJ databases">
        <authorList>
            <person name="Chandra G."/>
            <person name="Truman W A."/>
        </authorList>
    </citation>
    <scope>NUCLEOTIDE SEQUENCE [LARGE SCALE GENOMIC DNA]</scope>
    <source>
        <strain evidence="2">PS652</strain>
    </source>
</reference>